<dbReference type="AlphaFoldDB" id="X6NGJ1"/>
<reference evidence="3 4" key="1">
    <citation type="journal article" date="2013" name="Curr. Biol.">
        <title>The Genome of the Foraminiferan Reticulomyxa filosa.</title>
        <authorList>
            <person name="Glockner G."/>
            <person name="Hulsmann N."/>
            <person name="Schleicher M."/>
            <person name="Noegel A.A."/>
            <person name="Eichinger L."/>
            <person name="Gallinger C."/>
            <person name="Pawlowski J."/>
            <person name="Sierra R."/>
            <person name="Euteneuer U."/>
            <person name="Pillet L."/>
            <person name="Moustafa A."/>
            <person name="Platzer M."/>
            <person name="Groth M."/>
            <person name="Szafranski K."/>
            <person name="Schliwa M."/>
        </authorList>
    </citation>
    <scope>NUCLEOTIDE SEQUENCE [LARGE SCALE GENOMIC DNA]</scope>
</reference>
<organism evidence="3 4">
    <name type="scientific">Reticulomyxa filosa</name>
    <dbReference type="NCBI Taxonomy" id="46433"/>
    <lineage>
        <taxon>Eukaryota</taxon>
        <taxon>Sar</taxon>
        <taxon>Rhizaria</taxon>
        <taxon>Retaria</taxon>
        <taxon>Foraminifera</taxon>
        <taxon>Monothalamids</taxon>
        <taxon>Reticulomyxidae</taxon>
        <taxon>Reticulomyxa</taxon>
    </lineage>
</organism>
<feature type="domain" description="CRIM" evidence="2">
    <location>
        <begin position="98"/>
        <end position="200"/>
    </location>
</feature>
<evidence type="ECO:0000256" key="1">
    <source>
        <dbReference type="SAM" id="MobiDB-lite"/>
    </source>
</evidence>
<sequence length="408" mass="45249">MPDGSKSKVAKSKDRVKKMSFRKQELTPLTALIKIDPTLPTIDSKVENTPVLPTSTNLAKALERSPGMSVSANDTTNRNGFGSVALDTIKTKALTFRMMSDRPEQQIRLKLYLPHERNDPTPQAMIVFINNGTSMQVMIEFLESAYPQNYCERAFALLSSSYLKGRIKQLCIADEDGDIDEDFPPMNPSQDISAMGVGHFYVDCRFDNDSDNGDNEENDGNAPQRVKMNQDLSISNEVLSISLPFSKEEHNATGFTKISGSQLTEQLKQQSSSTPINHPLSGIAQKDDQKKRASASSQNSSKLNIIASGQTEKGQYIDIPQKISLSLLQEESNDQALSKKKQQKTGKKSIFARFCCCNGRDDMERLNDTEEDEEQELGVTQTQVGYHPPYYNNTANNVPATRAATASQ</sequence>
<keyword evidence="4" id="KW-1185">Reference proteome</keyword>
<dbReference type="EMBL" id="ASPP01008797">
    <property type="protein sequence ID" value="ETO25018.1"/>
    <property type="molecule type" value="Genomic_DNA"/>
</dbReference>
<dbReference type="OrthoDB" id="241990at2759"/>
<name>X6NGJ1_RETFI</name>
<evidence type="ECO:0000313" key="4">
    <source>
        <dbReference type="Proteomes" id="UP000023152"/>
    </source>
</evidence>
<feature type="region of interest" description="Disordered" evidence="1">
    <location>
        <begin position="1"/>
        <end position="21"/>
    </location>
</feature>
<evidence type="ECO:0000313" key="3">
    <source>
        <dbReference type="EMBL" id="ETO25018.1"/>
    </source>
</evidence>
<dbReference type="Pfam" id="PF16978">
    <property type="entry name" value="CRIM"/>
    <property type="match status" value="1"/>
</dbReference>
<feature type="region of interest" description="Disordered" evidence="1">
    <location>
        <begin position="262"/>
        <end position="305"/>
    </location>
</feature>
<evidence type="ECO:0000259" key="2">
    <source>
        <dbReference type="Pfam" id="PF16978"/>
    </source>
</evidence>
<feature type="compositionally biased region" description="Basic residues" evidence="1">
    <location>
        <begin position="8"/>
        <end position="21"/>
    </location>
</feature>
<dbReference type="Proteomes" id="UP000023152">
    <property type="component" value="Unassembled WGS sequence"/>
</dbReference>
<feature type="compositionally biased region" description="Polar residues" evidence="1">
    <location>
        <begin position="262"/>
        <end position="276"/>
    </location>
</feature>
<feature type="compositionally biased region" description="Polar residues" evidence="1">
    <location>
        <begin position="391"/>
        <end position="408"/>
    </location>
</feature>
<feature type="non-terminal residue" evidence="3">
    <location>
        <position position="408"/>
    </location>
</feature>
<protein>
    <recommendedName>
        <fullName evidence="2">CRIM domain-containing protein</fullName>
    </recommendedName>
</protein>
<gene>
    <name evidence="3" type="ORF">RFI_12128</name>
</gene>
<feature type="compositionally biased region" description="Polar residues" evidence="1">
    <location>
        <begin position="294"/>
        <end position="305"/>
    </location>
</feature>
<accession>X6NGJ1</accession>
<dbReference type="InterPro" id="IPR031567">
    <property type="entry name" value="CRIM_dom"/>
</dbReference>
<feature type="region of interest" description="Disordered" evidence="1">
    <location>
        <begin position="368"/>
        <end position="408"/>
    </location>
</feature>
<proteinExistence type="predicted"/>
<comment type="caution">
    <text evidence="3">The sequence shown here is derived from an EMBL/GenBank/DDBJ whole genome shotgun (WGS) entry which is preliminary data.</text>
</comment>